<dbReference type="EMBL" id="KN822236">
    <property type="protein sequence ID" value="KIM51845.1"/>
    <property type="molecule type" value="Genomic_DNA"/>
</dbReference>
<gene>
    <name evidence="1" type="ORF">SCLCIDRAFT_142405</name>
</gene>
<evidence type="ECO:0000313" key="1">
    <source>
        <dbReference type="EMBL" id="KIM51845.1"/>
    </source>
</evidence>
<keyword evidence="2" id="KW-1185">Reference proteome</keyword>
<dbReference type="AlphaFoldDB" id="A0A0C3CTD4"/>
<dbReference type="OrthoDB" id="2688668at2759"/>
<proteinExistence type="predicted"/>
<reference evidence="2" key="2">
    <citation type="submission" date="2015-01" db="EMBL/GenBank/DDBJ databases">
        <title>Evolutionary Origins and Diversification of the Mycorrhizal Mutualists.</title>
        <authorList>
            <consortium name="DOE Joint Genome Institute"/>
            <consortium name="Mycorrhizal Genomics Consortium"/>
            <person name="Kohler A."/>
            <person name="Kuo A."/>
            <person name="Nagy L.G."/>
            <person name="Floudas D."/>
            <person name="Copeland A."/>
            <person name="Barry K.W."/>
            <person name="Cichocki N."/>
            <person name="Veneault-Fourrey C."/>
            <person name="LaButti K."/>
            <person name="Lindquist E.A."/>
            <person name="Lipzen A."/>
            <person name="Lundell T."/>
            <person name="Morin E."/>
            <person name="Murat C."/>
            <person name="Riley R."/>
            <person name="Ohm R."/>
            <person name="Sun H."/>
            <person name="Tunlid A."/>
            <person name="Henrissat B."/>
            <person name="Grigoriev I.V."/>
            <person name="Hibbett D.S."/>
            <person name="Martin F."/>
        </authorList>
    </citation>
    <scope>NUCLEOTIDE SEQUENCE [LARGE SCALE GENOMIC DNA]</scope>
    <source>
        <strain evidence="2">Foug A</strain>
    </source>
</reference>
<dbReference type="HOGENOM" id="CLU_133582_0_0_1"/>
<organism evidence="1 2">
    <name type="scientific">Scleroderma citrinum Foug A</name>
    <dbReference type="NCBI Taxonomy" id="1036808"/>
    <lineage>
        <taxon>Eukaryota</taxon>
        <taxon>Fungi</taxon>
        <taxon>Dikarya</taxon>
        <taxon>Basidiomycota</taxon>
        <taxon>Agaricomycotina</taxon>
        <taxon>Agaricomycetes</taxon>
        <taxon>Agaricomycetidae</taxon>
        <taxon>Boletales</taxon>
        <taxon>Sclerodermatineae</taxon>
        <taxon>Sclerodermataceae</taxon>
        <taxon>Scleroderma</taxon>
    </lineage>
</organism>
<reference evidence="1 2" key="1">
    <citation type="submission" date="2014-04" db="EMBL/GenBank/DDBJ databases">
        <authorList>
            <consortium name="DOE Joint Genome Institute"/>
            <person name="Kuo A."/>
            <person name="Kohler A."/>
            <person name="Nagy L.G."/>
            <person name="Floudas D."/>
            <person name="Copeland A."/>
            <person name="Barry K.W."/>
            <person name="Cichocki N."/>
            <person name="Veneault-Fourrey C."/>
            <person name="LaButti K."/>
            <person name="Lindquist E.A."/>
            <person name="Lipzen A."/>
            <person name="Lundell T."/>
            <person name="Morin E."/>
            <person name="Murat C."/>
            <person name="Sun H."/>
            <person name="Tunlid A."/>
            <person name="Henrissat B."/>
            <person name="Grigoriev I.V."/>
            <person name="Hibbett D.S."/>
            <person name="Martin F."/>
            <person name="Nordberg H.P."/>
            <person name="Cantor M.N."/>
            <person name="Hua S.X."/>
        </authorList>
    </citation>
    <scope>NUCLEOTIDE SEQUENCE [LARGE SCALE GENOMIC DNA]</scope>
    <source>
        <strain evidence="1 2">Foug A</strain>
    </source>
</reference>
<sequence length="147" mass="16360">MGKTSLSEKHRCLPSSTCDIQLSNIGKRFHSFPKGTFQAHYCPPSIPKSILQHFAAHTLYWSWMTKAGPNAGKSFNVLTVPTACKKGSPRATQCIVSLFHSFKAHLNPQALDPNGQVLPAYVRLYQNNMLIHLIRKTTGFLIQLNPA</sequence>
<dbReference type="Proteomes" id="UP000053989">
    <property type="component" value="Unassembled WGS sequence"/>
</dbReference>
<protein>
    <submittedName>
        <fullName evidence="1">Uncharacterized protein</fullName>
    </submittedName>
</protein>
<evidence type="ECO:0000313" key="2">
    <source>
        <dbReference type="Proteomes" id="UP000053989"/>
    </source>
</evidence>
<dbReference type="InParanoid" id="A0A0C3CTD4"/>
<name>A0A0C3CTD4_9AGAM</name>
<accession>A0A0C3CTD4</accession>